<evidence type="ECO:0000313" key="2">
    <source>
        <dbReference type="Proteomes" id="UP001219568"/>
    </source>
</evidence>
<protein>
    <submittedName>
        <fullName evidence="1">Uncharacterized protein</fullName>
    </submittedName>
</protein>
<dbReference type="AlphaFoldDB" id="A0AAD6I2A0"/>
<evidence type="ECO:0000313" key="1">
    <source>
        <dbReference type="EMBL" id="KAJ6027473.1"/>
    </source>
</evidence>
<reference evidence="1" key="2">
    <citation type="submission" date="2023-01" db="EMBL/GenBank/DDBJ databases">
        <authorList>
            <person name="Petersen C."/>
        </authorList>
    </citation>
    <scope>NUCLEOTIDE SEQUENCE</scope>
    <source>
        <strain evidence="1">IBT 15450</strain>
    </source>
</reference>
<name>A0AAD6I2A0_PENCN</name>
<accession>A0AAD6I2A0</accession>
<dbReference type="Proteomes" id="UP001219568">
    <property type="component" value="Unassembled WGS sequence"/>
</dbReference>
<dbReference type="EMBL" id="JAQJZL010000015">
    <property type="protein sequence ID" value="KAJ6027473.1"/>
    <property type="molecule type" value="Genomic_DNA"/>
</dbReference>
<sequence>MSTNHSIAASIHMANSSGVQIPSRKMIIVEEHPQNKRQWNEKATGSVPFHPNEPNLHFVRPIKKNRLPSPNPNNRNSEGITFSWVNGRLSADECEALRSILTRFRSNGTRFREYFYLQVLKSLDLKTCAYILKLWMGVMGPLLPTTSSTGLTLMGLEEHDTRGALCYILQGSQGAKLPFLKLREALWSPGIEVEDIHEVEKLLLLREMEELEQEHNILT</sequence>
<comment type="caution">
    <text evidence="1">The sequence shown here is derived from an EMBL/GenBank/DDBJ whole genome shotgun (WGS) entry which is preliminary data.</text>
</comment>
<organism evidence="1 2">
    <name type="scientific">Penicillium canescens</name>
    <dbReference type="NCBI Taxonomy" id="5083"/>
    <lineage>
        <taxon>Eukaryota</taxon>
        <taxon>Fungi</taxon>
        <taxon>Dikarya</taxon>
        <taxon>Ascomycota</taxon>
        <taxon>Pezizomycotina</taxon>
        <taxon>Eurotiomycetes</taxon>
        <taxon>Eurotiomycetidae</taxon>
        <taxon>Eurotiales</taxon>
        <taxon>Aspergillaceae</taxon>
        <taxon>Penicillium</taxon>
    </lineage>
</organism>
<gene>
    <name evidence="1" type="ORF">N7460_012290</name>
</gene>
<keyword evidence="2" id="KW-1185">Reference proteome</keyword>
<proteinExistence type="predicted"/>
<reference evidence="1" key="1">
    <citation type="journal article" date="2023" name="IMA Fungus">
        <title>Comparative genomic study of the Penicillium genus elucidates a diverse pangenome and 15 lateral gene transfer events.</title>
        <authorList>
            <person name="Petersen C."/>
            <person name="Sorensen T."/>
            <person name="Nielsen M.R."/>
            <person name="Sondergaard T.E."/>
            <person name="Sorensen J.L."/>
            <person name="Fitzpatrick D.A."/>
            <person name="Frisvad J.C."/>
            <person name="Nielsen K.L."/>
        </authorList>
    </citation>
    <scope>NUCLEOTIDE SEQUENCE</scope>
    <source>
        <strain evidence="1">IBT 15450</strain>
    </source>
</reference>